<accession>A0A9P3LCZ3</accession>
<dbReference type="Proteomes" id="UP000703269">
    <property type="component" value="Unassembled WGS sequence"/>
</dbReference>
<dbReference type="AlphaFoldDB" id="A0A9P3LCZ3"/>
<sequence length="68" mass="7523">MATATRRSRPPQPSALGRLVARRACESHSDITMGANCARNDHTAPTQRPLLGCARWCRSFLTVPNLYI</sequence>
<gene>
    <name evidence="1" type="ORF">PsYK624_061920</name>
</gene>
<proteinExistence type="predicted"/>
<comment type="caution">
    <text evidence="1">The sequence shown here is derived from an EMBL/GenBank/DDBJ whole genome shotgun (WGS) entry which is preliminary data.</text>
</comment>
<keyword evidence="2" id="KW-1185">Reference proteome</keyword>
<protein>
    <submittedName>
        <fullName evidence="1">Uncharacterized protein</fullName>
    </submittedName>
</protein>
<evidence type="ECO:0000313" key="2">
    <source>
        <dbReference type="Proteomes" id="UP000703269"/>
    </source>
</evidence>
<name>A0A9P3LCZ3_9APHY</name>
<reference evidence="1 2" key="1">
    <citation type="submission" date="2021-08" db="EMBL/GenBank/DDBJ databases">
        <title>Draft Genome Sequence of Phanerochaete sordida strain YK-624.</title>
        <authorList>
            <person name="Mori T."/>
            <person name="Dohra H."/>
            <person name="Suzuki T."/>
            <person name="Kawagishi H."/>
            <person name="Hirai H."/>
        </authorList>
    </citation>
    <scope>NUCLEOTIDE SEQUENCE [LARGE SCALE GENOMIC DNA]</scope>
    <source>
        <strain evidence="1 2">YK-624</strain>
    </source>
</reference>
<organism evidence="1 2">
    <name type="scientific">Phanerochaete sordida</name>
    <dbReference type="NCBI Taxonomy" id="48140"/>
    <lineage>
        <taxon>Eukaryota</taxon>
        <taxon>Fungi</taxon>
        <taxon>Dikarya</taxon>
        <taxon>Basidiomycota</taxon>
        <taxon>Agaricomycotina</taxon>
        <taxon>Agaricomycetes</taxon>
        <taxon>Polyporales</taxon>
        <taxon>Phanerochaetaceae</taxon>
        <taxon>Phanerochaete</taxon>
    </lineage>
</organism>
<evidence type="ECO:0000313" key="1">
    <source>
        <dbReference type="EMBL" id="GJE90069.1"/>
    </source>
</evidence>
<dbReference type="EMBL" id="BPQB01000015">
    <property type="protein sequence ID" value="GJE90069.1"/>
    <property type="molecule type" value="Genomic_DNA"/>
</dbReference>